<proteinExistence type="predicted"/>
<dbReference type="KEGG" id="tva:4734123"/>
<feature type="non-terminal residue" evidence="1">
    <location>
        <position position="1"/>
    </location>
</feature>
<evidence type="ECO:0000313" key="1">
    <source>
        <dbReference type="EMBL" id="EAX76711.1"/>
    </source>
</evidence>
<dbReference type="Proteomes" id="UP000001542">
    <property type="component" value="Unassembled WGS sequence"/>
</dbReference>
<gene>
    <name evidence="1" type="ORF">TVAG_444890</name>
</gene>
<dbReference type="VEuPathDB" id="TrichDB:TVAGG3_0834060"/>
<dbReference type="RefSeq" id="XP_001289641.1">
    <property type="nucleotide sequence ID" value="XM_001289640.1"/>
</dbReference>
<name>A2H1K6_TRIV3</name>
<dbReference type="InParanoid" id="A2H1K6"/>
<evidence type="ECO:0008006" key="3">
    <source>
        <dbReference type="Google" id="ProtNLM"/>
    </source>
</evidence>
<evidence type="ECO:0000313" key="2">
    <source>
        <dbReference type="Proteomes" id="UP000001542"/>
    </source>
</evidence>
<reference evidence="1" key="1">
    <citation type="submission" date="2006-10" db="EMBL/GenBank/DDBJ databases">
        <authorList>
            <person name="Amadeo P."/>
            <person name="Zhao Q."/>
            <person name="Wortman J."/>
            <person name="Fraser-Liggett C."/>
            <person name="Carlton J."/>
        </authorList>
    </citation>
    <scope>NUCLEOTIDE SEQUENCE</scope>
    <source>
        <strain evidence="1">G3</strain>
    </source>
</reference>
<dbReference type="AlphaFoldDB" id="A2H1K6"/>
<keyword evidence="2" id="KW-1185">Reference proteome</keyword>
<organism evidence="1 2">
    <name type="scientific">Trichomonas vaginalis (strain ATCC PRA-98 / G3)</name>
    <dbReference type="NCBI Taxonomy" id="412133"/>
    <lineage>
        <taxon>Eukaryota</taxon>
        <taxon>Metamonada</taxon>
        <taxon>Parabasalia</taxon>
        <taxon>Trichomonadida</taxon>
        <taxon>Trichomonadidae</taxon>
        <taxon>Trichomonas</taxon>
    </lineage>
</organism>
<sequence>FAWFTDATVKYGVEALKNCGQPKEIIDFVIKKSFSYNVHYSEIKDLFKVIDRLGFEEKILIFNGKGFCSCNETKRFGTVCSHIEAHNNQKPELRINVDQYLNNCYTAKISDEKIEELAKMTASYKNLPAIDSLEIPERIRRDKQTRKRMPSKFEYNK</sequence>
<reference evidence="1" key="2">
    <citation type="journal article" date="2007" name="Science">
        <title>Draft genome sequence of the sexually transmitted pathogen Trichomonas vaginalis.</title>
        <authorList>
            <person name="Carlton J.M."/>
            <person name="Hirt R.P."/>
            <person name="Silva J.C."/>
            <person name="Delcher A.L."/>
            <person name="Schatz M."/>
            <person name="Zhao Q."/>
            <person name="Wortman J.R."/>
            <person name="Bidwell S.L."/>
            <person name="Alsmark U.C.M."/>
            <person name="Besteiro S."/>
            <person name="Sicheritz-Ponten T."/>
            <person name="Noel C.J."/>
            <person name="Dacks J.B."/>
            <person name="Foster P.G."/>
            <person name="Simillion C."/>
            <person name="Van de Peer Y."/>
            <person name="Miranda-Saavedra D."/>
            <person name="Barton G.J."/>
            <person name="Westrop G.D."/>
            <person name="Mueller S."/>
            <person name="Dessi D."/>
            <person name="Fiori P.L."/>
            <person name="Ren Q."/>
            <person name="Paulsen I."/>
            <person name="Zhang H."/>
            <person name="Bastida-Corcuera F.D."/>
            <person name="Simoes-Barbosa A."/>
            <person name="Brown M.T."/>
            <person name="Hayes R.D."/>
            <person name="Mukherjee M."/>
            <person name="Okumura C.Y."/>
            <person name="Schneider R."/>
            <person name="Smith A.J."/>
            <person name="Vanacova S."/>
            <person name="Villalvazo M."/>
            <person name="Haas B.J."/>
            <person name="Pertea M."/>
            <person name="Feldblyum T.V."/>
            <person name="Utterback T.R."/>
            <person name="Shu C.L."/>
            <person name="Osoegawa K."/>
            <person name="de Jong P.J."/>
            <person name="Hrdy I."/>
            <person name="Horvathova L."/>
            <person name="Zubacova Z."/>
            <person name="Dolezal P."/>
            <person name="Malik S.B."/>
            <person name="Logsdon J.M. Jr."/>
            <person name="Henze K."/>
            <person name="Gupta A."/>
            <person name="Wang C.C."/>
            <person name="Dunne R.L."/>
            <person name="Upcroft J.A."/>
            <person name="Upcroft P."/>
            <person name="White O."/>
            <person name="Salzberg S.L."/>
            <person name="Tang P."/>
            <person name="Chiu C.-H."/>
            <person name="Lee Y.-S."/>
            <person name="Embley T.M."/>
            <person name="Coombs G.H."/>
            <person name="Mottram J.C."/>
            <person name="Tachezy J."/>
            <person name="Fraser-Liggett C.M."/>
            <person name="Johnson P.J."/>
        </authorList>
    </citation>
    <scope>NUCLEOTIDE SEQUENCE [LARGE SCALE GENOMIC DNA]</scope>
    <source>
        <strain evidence="1">G3</strain>
    </source>
</reference>
<dbReference type="VEuPathDB" id="TrichDB:TVAG_444890"/>
<protein>
    <recommendedName>
        <fullName evidence="3">SWIM-type domain-containing protein</fullName>
    </recommendedName>
</protein>
<dbReference type="EMBL" id="DS124143">
    <property type="protein sequence ID" value="EAX76711.1"/>
    <property type="molecule type" value="Genomic_DNA"/>
</dbReference>
<accession>A2H1K6</accession>